<dbReference type="PANTHER" id="PTHR43372">
    <property type="entry name" value="FATTY-ACID AMIDE HYDROLASE"/>
    <property type="match status" value="1"/>
</dbReference>
<dbReference type="OrthoDB" id="182039at2"/>
<dbReference type="EMBL" id="VMNW02000007">
    <property type="protein sequence ID" value="KAA9164459.1"/>
    <property type="molecule type" value="Genomic_DNA"/>
</dbReference>
<accession>A0A5N0VDN7</accession>
<protein>
    <recommendedName>
        <fullName evidence="2">Amidase domain-containing protein</fullName>
    </recommendedName>
</protein>
<dbReference type="InterPro" id="IPR023631">
    <property type="entry name" value="Amidase_dom"/>
</dbReference>
<dbReference type="AlphaFoldDB" id="A0A5N0VDN7"/>
<name>A0A5N0VDN7_9PSEU</name>
<dbReference type="Proteomes" id="UP000319769">
    <property type="component" value="Unassembled WGS sequence"/>
</dbReference>
<evidence type="ECO:0000313" key="3">
    <source>
        <dbReference type="EMBL" id="KAA9164459.1"/>
    </source>
</evidence>
<comment type="caution">
    <text evidence="3">The sequence shown here is derived from an EMBL/GenBank/DDBJ whole genome shotgun (WGS) entry which is preliminary data.</text>
</comment>
<dbReference type="Gene3D" id="3.90.1300.10">
    <property type="entry name" value="Amidase signature (AS) domain"/>
    <property type="match status" value="1"/>
</dbReference>
<evidence type="ECO:0000313" key="4">
    <source>
        <dbReference type="Proteomes" id="UP000319769"/>
    </source>
</evidence>
<evidence type="ECO:0000256" key="1">
    <source>
        <dbReference type="SAM" id="MobiDB-lite"/>
    </source>
</evidence>
<sequence length="553" mass="58949">MADRRRGRRHRDVRARRSVRPVQRVRADLSGPGARNRPGDDDRGRPLGCGARPVSRWFAARRGPRRQRAVPGPRFDHRARDHRAGCRAHERHGRAIRPRAGCGAGVTAPAELTASEAAAAIRRKELSSKELVEDFLARIGESAVNAVVTLDAGRARDRAAELDDAAFRGDWQGPLHGLPFTVKDAIATADVRTTSGAAELRDHVPARDATAVAKLRRAGGILLGKTNTPAWCGDVETHNELFGTTRNPWAPERTSGGSSGGSAAAVATNLSAFDLATDIGGSLRIPSAFCGTFALKPTFGIVPADGYLDTAGGGEYQLDMNVFGPITRSAADLRLVLEVLAGTPADAAWRLELPEPRWTNLSELRVAVWPGDRLAPPDRDIAAALDRVAGLLDSAGARLVEGHPALGPVHDAFLTCLRAETALSHPEGPPVDTRDWLRALRARARQRALWTEWFDTVDLLLCPVTPVVAFPHDQRGASREREIVAPDGSVRLGSSLTVWTGIASSLYLPAAAVPVGASADGLPVAVQVIGPRMADRSVIRAAEAISLLAGTGR</sequence>
<dbReference type="GO" id="GO:0012505">
    <property type="term" value="C:endomembrane system"/>
    <property type="evidence" value="ECO:0007669"/>
    <property type="project" value="TreeGrafter"/>
</dbReference>
<feature type="domain" description="Amidase" evidence="2">
    <location>
        <begin position="436"/>
        <end position="538"/>
    </location>
</feature>
<gene>
    <name evidence="3" type="ORF">FPZ12_007665</name>
</gene>
<dbReference type="PANTHER" id="PTHR43372:SF4">
    <property type="entry name" value="FATTY-ACID AMIDE HYDROLASE 2"/>
    <property type="match status" value="1"/>
</dbReference>
<organism evidence="3 4">
    <name type="scientific">Amycolatopsis acidicola</name>
    <dbReference type="NCBI Taxonomy" id="2596893"/>
    <lineage>
        <taxon>Bacteria</taxon>
        <taxon>Bacillati</taxon>
        <taxon>Actinomycetota</taxon>
        <taxon>Actinomycetes</taxon>
        <taxon>Pseudonocardiales</taxon>
        <taxon>Pseudonocardiaceae</taxon>
        <taxon>Amycolatopsis</taxon>
    </lineage>
</organism>
<dbReference type="SUPFAM" id="SSF75304">
    <property type="entry name" value="Amidase signature (AS) enzymes"/>
    <property type="match status" value="1"/>
</dbReference>
<keyword evidence="4" id="KW-1185">Reference proteome</keyword>
<proteinExistence type="predicted"/>
<feature type="region of interest" description="Disordered" evidence="1">
    <location>
        <begin position="63"/>
        <end position="91"/>
    </location>
</feature>
<dbReference type="InterPro" id="IPR036928">
    <property type="entry name" value="AS_sf"/>
</dbReference>
<feature type="region of interest" description="Disordered" evidence="1">
    <location>
        <begin position="1"/>
        <end position="49"/>
    </location>
</feature>
<reference evidence="3" key="1">
    <citation type="submission" date="2019-09" db="EMBL/GenBank/DDBJ databases">
        <authorList>
            <person name="Teo W.F.A."/>
            <person name="Duangmal K."/>
        </authorList>
    </citation>
    <scope>NUCLEOTIDE SEQUENCE [LARGE SCALE GENOMIC DNA]</scope>
    <source>
        <strain evidence="3">K81G1</strain>
    </source>
</reference>
<feature type="compositionally biased region" description="Basic residues" evidence="1">
    <location>
        <begin position="1"/>
        <end position="19"/>
    </location>
</feature>
<evidence type="ECO:0000259" key="2">
    <source>
        <dbReference type="Pfam" id="PF01425"/>
    </source>
</evidence>
<dbReference type="InterPro" id="IPR052739">
    <property type="entry name" value="FAAH2"/>
</dbReference>
<dbReference type="Pfam" id="PF01425">
    <property type="entry name" value="Amidase"/>
    <property type="match status" value="2"/>
</dbReference>
<feature type="compositionally biased region" description="Basic and acidic residues" evidence="1">
    <location>
        <begin position="74"/>
        <end position="88"/>
    </location>
</feature>
<feature type="domain" description="Amidase" evidence="2">
    <location>
        <begin position="130"/>
        <end position="404"/>
    </location>
</feature>